<dbReference type="Proteomes" id="UP000663879">
    <property type="component" value="Unassembled WGS sequence"/>
</dbReference>
<evidence type="ECO:0000313" key="2">
    <source>
        <dbReference type="Proteomes" id="UP000663879"/>
    </source>
</evidence>
<comment type="caution">
    <text evidence="1">The sequence shown here is derived from an EMBL/GenBank/DDBJ whole genome shotgun (WGS) entry which is preliminary data.</text>
</comment>
<proteinExistence type="predicted"/>
<reference evidence="1" key="1">
    <citation type="submission" date="2021-02" db="EMBL/GenBank/DDBJ databases">
        <authorList>
            <person name="Nowell W R."/>
        </authorList>
    </citation>
    <scope>NUCLEOTIDE SEQUENCE</scope>
    <source>
        <strain evidence="1">Ploen Becks lab</strain>
    </source>
</reference>
<protein>
    <submittedName>
        <fullName evidence="1">Uncharacterized protein</fullName>
    </submittedName>
</protein>
<keyword evidence="2" id="KW-1185">Reference proteome</keyword>
<evidence type="ECO:0000313" key="1">
    <source>
        <dbReference type="EMBL" id="CAF0797075.1"/>
    </source>
</evidence>
<organism evidence="1 2">
    <name type="scientific">Brachionus calyciflorus</name>
    <dbReference type="NCBI Taxonomy" id="104777"/>
    <lineage>
        <taxon>Eukaryota</taxon>
        <taxon>Metazoa</taxon>
        <taxon>Spiralia</taxon>
        <taxon>Gnathifera</taxon>
        <taxon>Rotifera</taxon>
        <taxon>Eurotatoria</taxon>
        <taxon>Monogononta</taxon>
        <taxon>Pseudotrocha</taxon>
        <taxon>Ploima</taxon>
        <taxon>Brachionidae</taxon>
        <taxon>Brachionus</taxon>
    </lineage>
</organism>
<dbReference type="EMBL" id="CAJNOC010000732">
    <property type="protein sequence ID" value="CAF0797075.1"/>
    <property type="molecule type" value="Genomic_DNA"/>
</dbReference>
<accession>A0A813SJZ8</accession>
<sequence length="297" mass="33027">MNKIEDRKALLGVIDCLIKKIDRNSNGEETENIMKHVQLLSHKLGQTGIIIDDLTGKKYFLTSVKIKGGGPLHSKASEVIEHETKNLCQSGTKAFDTVLNELTLLNANRFRTQTGNRTSRILIQNLSKYPLIYKDSGTYSGYFFSSPMSAFQKTSEINGKNEKNTIEAHNGIGGIFHTKQTDTACSSAGYFSFTVPTPGKNYVVYIGFSSSYRGKSCAGIQIAGQDGVTDSFGRVAGHGIDPTGSLSRKQMYNLMVKSYHNGVDEYDKTEERTTLFKITCKFTNVSWNWFHIIVDDL</sequence>
<dbReference type="AlphaFoldDB" id="A0A813SJZ8"/>
<name>A0A813SJZ8_9BILA</name>
<gene>
    <name evidence="1" type="ORF">OXX778_LOCUS6269</name>
</gene>